<protein>
    <submittedName>
        <fullName evidence="1">Uncharacterized protein</fullName>
    </submittedName>
</protein>
<dbReference type="RefSeq" id="WP_133320422.1">
    <property type="nucleotide sequence ID" value="NZ_SMTF01000001.1"/>
</dbReference>
<accession>A0A4R5U4C4</accession>
<organism evidence="1 2">
    <name type="scientific">Luteimonas aestuarii</name>
    <dbReference type="NCBI Taxonomy" id="453837"/>
    <lineage>
        <taxon>Bacteria</taxon>
        <taxon>Pseudomonadati</taxon>
        <taxon>Pseudomonadota</taxon>
        <taxon>Gammaproteobacteria</taxon>
        <taxon>Lysobacterales</taxon>
        <taxon>Lysobacteraceae</taxon>
        <taxon>Luteimonas</taxon>
    </lineage>
</organism>
<proteinExistence type="predicted"/>
<dbReference type="AlphaFoldDB" id="A0A4R5U4C4"/>
<comment type="caution">
    <text evidence="1">The sequence shown here is derived from an EMBL/GenBank/DDBJ whole genome shotgun (WGS) entry which is preliminary data.</text>
</comment>
<dbReference type="OrthoDB" id="6039430at2"/>
<name>A0A4R5U4C4_9GAMM</name>
<evidence type="ECO:0000313" key="1">
    <source>
        <dbReference type="EMBL" id="TDK28602.1"/>
    </source>
</evidence>
<keyword evidence="2" id="KW-1185">Reference proteome</keyword>
<dbReference type="Proteomes" id="UP000294796">
    <property type="component" value="Unassembled WGS sequence"/>
</dbReference>
<sequence>MGLDMYAGKTRKSTVDETAVPIFYWRKHPDLHGWMFDLAKSRLGINEMRCFNKRPVFLTGGDLDRLEEAVRNGRLPKTEGYFFGESRLEEIDHDLAFIAGARHLMRDGWNVFYDSWF</sequence>
<reference evidence="1 2" key="1">
    <citation type="submission" date="2019-03" db="EMBL/GenBank/DDBJ databases">
        <title>Luteimonas zhaokaii sp.nov., isolated from the rectal contents of Plateau pika in Yushu, Qinghai Province, China.</title>
        <authorList>
            <person name="Zhang G."/>
        </authorList>
    </citation>
    <scope>NUCLEOTIDE SEQUENCE [LARGE SCALE GENOMIC DNA]</scope>
    <source>
        <strain evidence="1 2">B9</strain>
    </source>
</reference>
<gene>
    <name evidence="1" type="ORF">E2F46_01600</name>
</gene>
<dbReference type="EMBL" id="SMTF01000001">
    <property type="protein sequence ID" value="TDK28602.1"/>
    <property type="molecule type" value="Genomic_DNA"/>
</dbReference>
<evidence type="ECO:0000313" key="2">
    <source>
        <dbReference type="Proteomes" id="UP000294796"/>
    </source>
</evidence>